<evidence type="ECO:0000256" key="2">
    <source>
        <dbReference type="ARBA" id="ARBA00022448"/>
    </source>
</evidence>
<dbReference type="InterPro" id="IPR001046">
    <property type="entry name" value="NRAMP_fam"/>
</dbReference>
<keyword evidence="6" id="KW-0769">Symport</keyword>
<dbReference type="GO" id="GO:0015293">
    <property type="term" value="F:symporter activity"/>
    <property type="evidence" value="ECO:0007669"/>
    <property type="project" value="UniProtKB-UniRule"/>
</dbReference>
<comment type="similarity">
    <text evidence="6">Belongs to the NRAMP family.</text>
</comment>
<evidence type="ECO:0000313" key="8">
    <source>
        <dbReference type="Proteomes" id="UP000244180"/>
    </source>
</evidence>
<feature type="transmembrane region" description="Helical" evidence="6">
    <location>
        <begin position="141"/>
        <end position="164"/>
    </location>
</feature>
<keyword evidence="2 6" id="KW-0813">Transport</keyword>
<dbReference type="NCBIfam" id="NF001923">
    <property type="entry name" value="PRK00701.1"/>
    <property type="match status" value="1"/>
</dbReference>
<protein>
    <recommendedName>
        <fullName evidence="6">Divalent metal cation transporter MntH</fullName>
    </recommendedName>
</protein>
<reference evidence="7 8" key="1">
    <citation type="submission" date="2017-08" db="EMBL/GenBank/DDBJ databases">
        <title>Burning lignite coal seam in the remote Altai Mountains harbors a hydrogen-driven thermophilic microbial community.</title>
        <authorList>
            <person name="Kadnikov V.V."/>
            <person name="Mardanov A.V."/>
            <person name="Ivasenko D."/>
            <person name="Beletsky A.V."/>
            <person name="Karnachuk O.V."/>
            <person name="Ravin N.V."/>
        </authorList>
    </citation>
    <scope>NUCLEOTIDE SEQUENCE [LARGE SCALE GENOMIC DNA]</scope>
    <source>
        <strain evidence="7">AL33</strain>
    </source>
</reference>
<feature type="transmembrane region" description="Helical" evidence="6">
    <location>
        <begin position="110"/>
        <end position="129"/>
    </location>
</feature>
<evidence type="ECO:0000256" key="3">
    <source>
        <dbReference type="ARBA" id="ARBA00022692"/>
    </source>
</evidence>
<feature type="transmembrane region" description="Helical" evidence="6">
    <location>
        <begin position="74"/>
        <end position="98"/>
    </location>
</feature>
<comment type="subcellular location">
    <subcellularLocation>
        <location evidence="6">Cell membrane</location>
        <topology evidence="6">Multi-pass membrane protein</topology>
    </subcellularLocation>
    <subcellularLocation>
        <location evidence="1">Membrane</location>
        <topology evidence="1">Multi-pass membrane protein</topology>
    </subcellularLocation>
</comment>
<keyword evidence="6" id="KW-1003">Cell membrane</keyword>
<keyword evidence="4 6" id="KW-1133">Transmembrane helix</keyword>
<feature type="transmembrane region" description="Helical" evidence="6">
    <location>
        <begin position="373"/>
        <end position="392"/>
    </location>
</feature>
<dbReference type="PANTHER" id="PTHR11706:SF33">
    <property type="entry name" value="NATURAL RESISTANCE-ASSOCIATED MACROPHAGE PROTEIN 2"/>
    <property type="match status" value="1"/>
</dbReference>
<dbReference type="GO" id="GO:0046872">
    <property type="term" value="F:metal ion binding"/>
    <property type="evidence" value="ECO:0007669"/>
    <property type="project" value="UniProtKB-UniRule"/>
</dbReference>
<evidence type="ECO:0000256" key="5">
    <source>
        <dbReference type="ARBA" id="ARBA00023136"/>
    </source>
</evidence>
<evidence type="ECO:0000313" key="7">
    <source>
        <dbReference type="EMBL" id="PTQ53550.1"/>
    </source>
</evidence>
<dbReference type="GO" id="GO:0015086">
    <property type="term" value="F:cadmium ion transmembrane transporter activity"/>
    <property type="evidence" value="ECO:0007669"/>
    <property type="project" value="TreeGrafter"/>
</dbReference>
<feature type="transmembrane region" description="Helical" evidence="6">
    <location>
        <begin position="412"/>
        <end position="430"/>
    </location>
</feature>
<keyword evidence="6" id="KW-0406">Ion transport</keyword>
<dbReference type="NCBIfam" id="TIGR01197">
    <property type="entry name" value="nramp"/>
    <property type="match status" value="1"/>
</dbReference>
<gene>
    <name evidence="6" type="primary">mntH</name>
    <name evidence="7" type="ORF">HSCHL_1727</name>
</gene>
<feature type="transmembrane region" description="Helical" evidence="6">
    <location>
        <begin position="306"/>
        <end position="337"/>
    </location>
</feature>
<dbReference type="PANTHER" id="PTHR11706">
    <property type="entry name" value="SOLUTE CARRIER PROTEIN FAMILY 11 MEMBER"/>
    <property type="match status" value="1"/>
</dbReference>
<dbReference type="Pfam" id="PF01566">
    <property type="entry name" value="Nramp"/>
    <property type="match status" value="1"/>
</dbReference>
<name>A0A2T5GBI3_HYDSH</name>
<keyword evidence="5 6" id="KW-0472">Membrane</keyword>
<feature type="transmembrane region" description="Helical" evidence="6">
    <location>
        <begin position="218"/>
        <end position="240"/>
    </location>
</feature>
<dbReference type="GO" id="GO:0005384">
    <property type="term" value="F:manganese ion transmembrane transporter activity"/>
    <property type="evidence" value="ECO:0007669"/>
    <property type="project" value="TreeGrafter"/>
</dbReference>
<feature type="transmembrane region" description="Helical" evidence="6">
    <location>
        <begin position="34"/>
        <end position="54"/>
    </location>
</feature>
<evidence type="ECO:0000256" key="4">
    <source>
        <dbReference type="ARBA" id="ARBA00022989"/>
    </source>
</evidence>
<dbReference type="Proteomes" id="UP000244180">
    <property type="component" value="Unassembled WGS sequence"/>
</dbReference>
<evidence type="ECO:0000256" key="1">
    <source>
        <dbReference type="ARBA" id="ARBA00004141"/>
    </source>
</evidence>
<dbReference type="GO" id="GO:0005886">
    <property type="term" value="C:plasma membrane"/>
    <property type="evidence" value="ECO:0007669"/>
    <property type="project" value="UniProtKB-SubCell"/>
</dbReference>
<feature type="transmembrane region" description="Helical" evidence="6">
    <location>
        <begin position="176"/>
        <end position="198"/>
    </location>
</feature>
<proteinExistence type="inferred from homology"/>
<feature type="transmembrane region" description="Helical" evidence="6">
    <location>
        <begin position="261"/>
        <end position="286"/>
    </location>
</feature>
<sequence>MQAKKAIDGPIERRAPEIGQRYERAERALAERWPGLRGILPFLGPAFIASVAYIDPGNYATNIAAGSTYGYRLLWVVLAANLMAILVQALSAKLGIATGRDLPELIRDRYGAAAGWFMWVQGELVVIFTDLAEFLGGAIGIHLLTGRSMVESAVFGTILSFLLLELQRRGVRPLEAAITGLVMVVTFSFVVEMFLSGVEPAPLMRGLLVPTFPDAEAVFLAAGILGATAMPHAIYLHSALTKRRVTARTPEEKKRLYRLELLDLWIAMGIAGVINMSMLIVAATLFHGQGMVVEEIDDAARLLGQFLGPAATLLFAVGLLASGLSSSSVGILAGDIIMQGFIRFRIPIYVRRIVSTIPPLAIILSGMSPTTALLVSQIVLSFGIGLALVPLVLLTRDRRVMGELANRPLTNLLAYAVTAVVLALNGYLLFSTFRGMAV</sequence>
<organism evidence="7 8">
    <name type="scientific">Hydrogenibacillus schlegelii</name>
    <name type="common">Bacillus schlegelii</name>
    <dbReference type="NCBI Taxonomy" id="1484"/>
    <lineage>
        <taxon>Bacteria</taxon>
        <taxon>Bacillati</taxon>
        <taxon>Bacillota</taxon>
        <taxon>Bacilli</taxon>
        <taxon>Bacillales</taxon>
        <taxon>Bacillales Family X. Incertae Sedis</taxon>
        <taxon>Hydrogenibacillus</taxon>
    </lineage>
</organism>
<dbReference type="GO" id="GO:0034755">
    <property type="term" value="P:iron ion transmembrane transport"/>
    <property type="evidence" value="ECO:0007669"/>
    <property type="project" value="TreeGrafter"/>
</dbReference>
<dbReference type="RefSeq" id="WP_273000108.1">
    <property type="nucleotide sequence ID" value="NZ_PEBV01000014.1"/>
</dbReference>
<dbReference type="AlphaFoldDB" id="A0A2T5GBI3"/>
<keyword evidence="3 6" id="KW-0812">Transmembrane</keyword>
<evidence type="ECO:0000256" key="6">
    <source>
        <dbReference type="HAMAP-Rule" id="MF_00221"/>
    </source>
</evidence>
<accession>A0A2T5GBI3</accession>
<dbReference type="PRINTS" id="PR00447">
    <property type="entry name" value="NATRESASSCMP"/>
</dbReference>
<comment type="function">
    <text evidence="6">H(+)-stimulated, divalent metal cation uptake system.</text>
</comment>
<comment type="caution">
    <text evidence="7">The sequence shown here is derived from an EMBL/GenBank/DDBJ whole genome shotgun (WGS) entry which is preliminary data.</text>
</comment>
<dbReference type="EMBL" id="PEBV01000014">
    <property type="protein sequence ID" value="PTQ53550.1"/>
    <property type="molecule type" value="Genomic_DNA"/>
</dbReference>
<feature type="transmembrane region" description="Helical" evidence="6">
    <location>
        <begin position="349"/>
        <end position="367"/>
    </location>
</feature>
<dbReference type="HAMAP" id="MF_00221">
    <property type="entry name" value="NRAMP"/>
    <property type="match status" value="1"/>
</dbReference>
<dbReference type="NCBIfam" id="NF037982">
    <property type="entry name" value="Nramp_1"/>
    <property type="match status" value="1"/>
</dbReference>